<evidence type="ECO:0000313" key="5">
    <source>
        <dbReference type="EMBL" id="KFN43059.1"/>
    </source>
</evidence>
<feature type="transmembrane region" description="Helical" evidence="3">
    <location>
        <begin position="154"/>
        <end position="176"/>
    </location>
</feature>
<protein>
    <recommendedName>
        <fullName evidence="4">ABC transporter domain-containing protein</fullName>
    </recommendedName>
</protein>
<name>A0A091AWN0_9GAMM</name>
<dbReference type="eggNOG" id="COG1835">
    <property type="taxonomic scope" value="Bacteria"/>
</dbReference>
<feature type="transmembrane region" description="Helical" evidence="3">
    <location>
        <begin position="32"/>
        <end position="52"/>
    </location>
</feature>
<feature type="transmembrane region" description="Helical" evidence="3">
    <location>
        <begin position="64"/>
        <end position="85"/>
    </location>
</feature>
<dbReference type="InterPro" id="IPR003593">
    <property type="entry name" value="AAA+_ATPase"/>
</dbReference>
<dbReference type="CDD" id="cd03230">
    <property type="entry name" value="ABC_DR_subfamily_A"/>
    <property type="match status" value="1"/>
</dbReference>
<feature type="transmembrane region" description="Helical" evidence="3">
    <location>
        <begin position="341"/>
        <end position="363"/>
    </location>
</feature>
<evidence type="ECO:0000256" key="2">
    <source>
        <dbReference type="ARBA" id="ARBA00022840"/>
    </source>
</evidence>
<evidence type="ECO:0000259" key="4">
    <source>
        <dbReference type="PROSITE" id="PS50893"/>
    </source>
</evidence>
<dbReference type="PATRIC" id="fig|1121015.4.peg.1656"/>
<dbReference type="InterPro" id="IPR050623">
    <property type="entry name" value="Glucan_succinyl_AcylTrfase"/>
</dbReference>
<proteinExistence type="predicted"/>
<dbReference type="Gene3D" id="3.40.50.300">
    <property type="entry name" value="P-loop containing nucleotide triphosphate hydrolases"/>
    <property type="match status" value="1"/>
</dbReference>
<dbReference type="Pfam" id="PF01757">
    <property type="entry name" value="Acyl_transf_3"/>
    <property type="match status" value="1"/>
</dbReference>
<feature type="domain" description="ABC transporter" evidence="4">
    <location>
        <begin position="424"/>
        <end position="647"/>
    </location>
</feature>
<dbReference type="InterPro" id="IPR027417">
    <property type="entry name" value="P-loop_NTPase"/>
</dbReference>
<dbReference type="EMBL" id="AVCI01000006">
    <property type="protein sequence ID" value="KFN43059.1"/>
    <property type="molecule type" value="Genomic_DNA"/>
</dbReference>
<dbReference type="GO" id="GO:0016747">
    <property type="term" value="F:acyltransferase activity, transferring groups other than amino-acyl groups"/>
    <property type="evidence" value="ECO:0007669"/>
    <property type="project" value="InterPro"/>
</dbReference>
<dbReference type="PANTHER" id="PTHR36927">
    <property type="entry name" value="BLR4337 PROTEIN"/>
    <property type="match status" value="1"/>
</dbReference>
<keyword evidence="6" id="KW-1185">Reference proteome</keyword>
<keyword evidence="3" id="KW-1133">Transmembrane helix</keyword>
<accession>A0A091AWN0</accession>
<comment type="caution">
    <text evidence="5">The sequence shown here is derived from an EMBL/GenBank/DDBJ whole genome shotgun (WGS) entry which is preliminary data.</text>
</comment>
<feature type="transmembrane region" description="Helical" evidence="3">
    <location>
        <begin position="300"/>
        <end position="321"/>
    </location>
</feature>
<dbReference type="eggNOG" id="COG1131">
    <property type="taxonomic scope" value="Bacteria"/>
</dbReference>
<organism evidence="5 6">
    <name type="scientific">Arenimonas oryziterrae DSM 21050 = YC6267</name>
    <dbReference type="NCBI Taxonomy" id="1121015"/>
    <lineage>
        <taxon>Bacteria</taxon>
        <taxon>Pseudomonadati</taxon>
        <taxon>Pseudomonadota</taxon>
        <taxon>Gammaproteobacteria</taxon>
        <taxon>Lysobacterales</taxon>
        <taxon>Lysobacteraceae</taxon>
        <taxon>Arenimonas</taxon>
    </lineage>
</organism>
<sequence>MVTWHPGSPPFEEPAMTTPATDRFHALDAARAFALLLGIVLHATMSFFLPIPAQDVSQSTTLAVSFYVIHSFRMSLFFLIAGFFAHMAFHRRGLRAFAKDRAKRILVPMTAGWLVLAPITVAILVWGLSRTFPTATATDAAAAPQGFPLTHLWFLYYLCVFYVSAIALRAAFVAGIDRDGALRARLDTVLRAALASTLAPLAFALPLFAVLAFDPAWPVWFGIPTPDTGLRPQLPALAGFGTAFVLGWLVHRQTDLLEIWRRQWAINLALAVALSTLCLVLVGLLPAADPTTIAGAPINRLVYALAYTASVWYWVFGLIGATLRFCANASPARRYLADTSYWFYLVHLPIVFGLQVIMMRWPLHWTLKFPLIVAITLGLLFASYHWLVRPTFIGEILNGRKVPRYAPKPSPHVLPIEEGTTAVAQLLGVTKRFGTTVALDDFSFSAKAGELVAVLGPNGAGKTTALGLWLGTLEPDAGQVRVMGGSPFDVHSRLGVGVMMQDVNLAPMLSAREHIALAASYYRDPLSVAQTVALTGIEAFAGKRYDKLSGGQKRQVQFAIAICGQPKLLFLDEPTVGLDIPAREALWRTIAALRDGGCAIVLTTHYLEEAEVLADRVAVLAEGRLIAEGSVDAMRALILCKRVRAACQVDVEQVRRWPGVVDAMHDAGVVTVTGSDAEEIVRRLFAADPGLRQLEVKQASLAEAFTELTKEVA</sequence>
<dbReference type="Proteomes" id="UP000029385">
    <property type="component" value="Unassembled WGS sequence"/>
</dbReference>
<feature type="transmembrane region" description="Helical" evidence="3">
    <location>
        <begin position="105"/>
        <end position="128"/>
    </location>
</feature>
<dbReference type="AlphaFoldDB" id="A0A091AWN0"/>
<dbReference type="Pfam" id="PF00005">
    <property type="entry name" value="ABC_tran"/>
    <property type="match status" value="1"/>
</dbReference>
<keyword evidence="1" id="KW-0547">Nucleotide-binding</keyword>
<dbReference type="GO" id="GO:0005524">
    <property type="term" value="F:ATP binding"/>
    <property type="evidence" value="ECO:0007669"/>
    <property type="project" value="UniProtKB-KW"/>
</dbReference>
<keyword evidence="3" id="KW-0812">Transmembrane</keyword>
<dbReference type="PANTHER" id="PTHR36927:SF1">
    <property type="entry name" value="MDO-LIKE PROTEIN"/>
    <property type="match status" value="1"/>
</dbReference>
<evidence type="ECO:0000256" key="3">
    <source>
        <dbReference type="SAM" id="Phobius"/>
    </source>
</evidence>
<dbReference type="InterPro" id="IPR002656">
    <property type="entry name" value="Acyl_transf_3_dom"/>
</dbReference>
<dbReference type="InterPro" id="IPR003439">
    <property type="entry name" value="ABC_transporter-like_ATP-bd"/>
</dbReference>
<dbReference type="SMART" id="SM00382">
    <property type="entry name" value="AAA"/>
    <property type="match status" value="1"/>
</dbReference>
<dbReference type="SUPFAM" id="SSF52540">
    <property type="entry name" value="P-loop containing nucleoside triphosphate hydrolases"/>
    <property type="match status" value="1"/>
</dbReference>
<feature type="transmembrane region" description="Helical" evidence="3">
    <location>
        <begin position="233"/>
        <end position="252"/>
    </location>
</feature>
<dbReference type="STRING" id="1121015.GCA_000420545_02408"/>
<feature type="transmembrane region" description="Helical" evidence="3">
    <location>
        <begin position="264"/>
        <end position="288"/>
    </location>
</feature>
<dbReference type="OrthoDB" id="341887at2"/>
<feature type="transmembrane region" description="Helical" evidence="3">
    <location>
        <begin position="369"/>
        <end position="388"/>
    </location>
</feature>
<dbReference type="GO" id="GO:0016887">
    <property type="term" value="F:ATP hydrolysis activity"/>
    <property type="evidence" value="ECO:0007669"/>
    <property type="project" value="InterPro"/>
</dbReference>
<dbReference type="PROSITE" id="PS50893">
    <property type="entry name" value="ABC_TRANSPORTER_2"/>
    <property type="match status" value="1"/>
</dbReference>
<reference evidence="5 6" key="1">
    <citation type="submission" date="2013-09" db="EMBL/GenBank/DDBJ databases">
        <title>Genome sequencing of Arenimonas oryziterrae.</title>
        <authorList>
            <person name="Chen F."/>
            <person name="Wang G."/>
        </authorList>
    </citation>
    <scope>NUCLEOTIDE SEQUENCE [LARGE SCALE GENOMIC DNA]</scope>
    <source>
        <strain evidence="5 6">YC6267</strain>
    </source>
</reference>
<evidence type="ECO:0000256" key="1">
    <source>
        <dbReference type="ARBA" id="ARBA00022741"/>
    </source>
</evidence>
<gene>
    <name evidence="5" type="ORF">N789_10885</name>
</gene>
<feature type="transmembrane region" description="Helical" evidence="3">
    <location>
        <begin position="188"/>
        <end position="213"/>
    </location>
</feature>
<keyword evidence="3" id="KW-0472">Membrane</keyword>
<evidence type="ECO:0000313" key="6">
    <source>
        <dbReference type="Proteomes" id="UP000029385"/>
    </source>
</evidence>
<keyword evidence="2" id="KW-0067">ATP-binding</keyword>